<keyword evidence="1" id="KW-0812">Transmembrane</keyword>
<dbReference type="PATRIC" id="fig|659018.3.peg.968"/>
<name>A0A0R0EA76_9GAMM</name>
<organism evidence="2 3">
    <name type="scientific">Stenotrophomonas daejeonensis</name>
    <dbReference type="NCBI Taxonomy" id="659018"/>
    <lineage>
        <taxon>Bacteria</taxon>
        <taxon>Pseudomonadati</taxon>
        <taxon>Pseudomonadota</taxon>
        <taxon>Gammaproteobacteria</taxon>
        <taxon>Lysobacterales</taxon>
        <taxon>Lysobacteraceae</taxon>
        <taxon>Stenotrophomonas</taxon>
    </lineage>
</organism>
<accession>A0A0R0EA76</accession>
<feature type="transmembrane region" description="Helical" evidence="1">
    <location>
        <begin position="12"/>
        <end position="33"/>
    </location>
</feature>
<reference evidence="2 3" key="1">
    <citation type="submission" date="2015-05" db="EMBL/GenBank/DDBJ databases">
        <title>Genome sequencing and analysis of members of genus Stenotrophomonas.</title>
        <authorList>
            <person name="Patil P.P."/>
            <person name="Midha S."/>
            <person name="Patil P.B."/>
        </authorList>
    </citation>
    <scope>NUCLEOTIDE SEQUENCE [LARGE SCALE GENOMIC DNA]</scope>
    <source>
        <strain evidence="2 3">JCM 16244</strain>
    </source>
</reference>
<dbReference type="SUPFAM" id="SSF48439">
    <property type="entry name" value="Protein prenylyltransferase"/>
    <property type="match status" value="1"/>
</dbReference>
<evidence type="ECO:0000313" key="2">
    <source>
        <dbReference type="EMBL" id="KRG87166.1"/>
    </source>
</evidence>
<dbReference type="Proteomes" id="UP000050940">
    <property type="component" value="Unassembled WGS sequence"/>
</dbReference>
<dbReference type="InterPro" id="IPR011990">
    <property type="entry name" value="TPR-like_helical_dom_sf"/>
</dbReference>
<evidence type="ECO:0000256" key="1">
    <source>
        <dbReference type="SAM" id="Phobius"/>
    </source>
</evidence>
<dbReference type="EMBL" id="LDJP01000027">
    <property type="protein sequence ID" value="KRG87166.1"/>
    <property type="molecule type" value="Genomic_DNA"/>
</dbReference>
<protein>
    <submittedName>
        <fullName evidence="2">Uncharacterized protein</fullName>
    </submittedName>
</protein>
<comment type="caution">
    <text evidence="2">The sequence shown here is derived from an EMBL/GenBank/DDBJ whole genome shotgun (WGS) entry which is preliminary data.</text>
</comment>
<dbReference type="AlphaFoldDB" id="A0A0R0EA76"/>
<dbReference type="Gene3D" id="1.25.40.10">
    <property type="entry name" value="Tetratricopeptide repeat domain"/>
    <property type="match status" value="1"/>
</dbReference>
<keyword evidence="1" id="KW-0472">Membrane</keyword>
<sequence>MDAELSQIKILLWVILGLQLLFVVSNILCRILGCGEQEKTSFRDLMDQGKIQEVLDLTKKRLETHPRDVDALYFRTKALIASGLTESARRHISQLMIAEPSLISVCKDWLEALDAEQAGDS</sequence>
<gene>
    <name evidence="2" type="ORF">ABB34_05295</name>
</gene>
<dbReference type="RefSeq" id="WP_057640213.1">
    <property type="nucleotide sequence ID" value="NZ_LDJP01000027.1"/>
</dbReference>
<keyword evidence="1" id="KW-1133">Transmembrane helix</keyword>
<keyword evidence="3" id="KW-1185">Reference proteome</keyword>
<evidence type="ECO:0000313" key="3">
    <source>
        <dbReference type="Proteomes" id="UP000050940"/>
    </source>
</evidence>
<proteinExistence type="predicted"/>